<reference evidence="3" key="1">
    <citation type="submission" date="2020-12" db="EMBL/GenBank/DDBJ databases">
        <title>PHA producing bacteria isolated from mangrove.</title>
        <authorList>
            <person name="Zheng W."/>
            <person name="Yu S."/>
            <person name="Huang Y."/>
        </authorList>
    </citation>
    <scope>NUCLEOTIDE SEQUENCE</scope>
    <source>
        <strain evidence="3">GN8-5</strain>
    </source>
</reference>
<dbReference type="SUPFAM" id="SSF51261">
    <property type="entry name" value="Duplicated hybrid motif"/>
    <property type="match status" value="1"/>
</dbReference>
<dbReference type="EMBL" id="JAEMWU010000001">
    <property type="protein sequence ID" value="MBN8206026.1"/>
    <property type="molecule type" value="Genomic_DNA"/>
</dbReference>
<dbReference type="Pfam" id="PF01551">
    <property type="entry name" value="Peptidase_M23"/>
    <property type="match status" value="1"/>
</dbReference>
<dbReference type="InterPro" id="IPR050570">
    <property type="entry name" value="Cell_wall_metabolism_enzyme"/>
</dbReference>
<dbReference type="CDD" id="cd12797">
    <property type="entry name" value="M23_peptidase"/>
    <property type="match status" value="1"/>
</dbReference>
<gene>
    <name evidence="3" type="ORF">JF543_08630</name>
</gene>
<protein>
    <submittedName>
        <fullName evidence="3">M23 family metallopeptidase</fullName>
    </submittedName>
</protein>
<dbReference type="GO" id="GO:0004222">
    <property type="term" value="F:metalloendopeptidase activity"/>
    <property type="evidence" value="ECO:0007669"/>
    <property type="project" value="TreeGrafter"/>
</dbReference>
<keyword evidence="1" id="KW-0732">Signal</keyword>
<evidence type="ECO:0000259" key="2">
    <source>
        <dbReference type="Pfam" id="PF01551"/>
    </source>
</evidence>
<dbReference type="PANTHER" id="PTHR21666:SF289">
    <property type="entry name" value="L-ALA--D-GLU ENDOPEPTIDASE"/>
    <property type="match status" value="1"/>
</dbReference>
<evidence type="ECO:0000313" key="4">
    <source>
        <dbReference type="Proteomes" id="UP000664385"/>
    </source>
</evidence>
<accession>A0A939DW65</accession>
<dbReference type="Gene3D" id="2.70.70.10">
    <property type="entry name" value="Glucose Permease (Domain IIA)"/>
    <property type="match status" value="1"/>
</dbReference>
<comment type="caution">
    <text evidence="3">The sequence shown here is derived from an EMBL/GenBank/DDBJ whole genome shotgun (WGS) entry which is preliminary data.</text>
</comment>
<feature type="domain" description="M23ase beta-sheet core" evidence="2">
    <location>
        <begin position="71"/>
        <end position="163"/>
    </location>
</feature>
<dbReference type="AlphaFoldDB" id="A0A939DW65"/>
<evidence type="ECO:0000313" key="3">
    <source>
        <dbReference type="EMBL" id="MBN8206026.1"/>
    </source>
</evidence>
<dbReference type="InterPro" id="IPR016047">
    <property type="entry name" value="M23ase_b-sheet_dom"/>
</dbReference>
<proteinExistence type="predicted"/>
<dbReference type="Proteomes" id="UP000664385">
    <property type="component" value="Unassembled WGS sequence"/>
</dbReference>
<organism evidence="3 4">
    <name type="scientific">Microbacterium esteraromaticum</name>
    <dbReference type="NCBI Taxonomy" id="57043"/>
    <lineage>
        <taxon>Bacteria</taxon>
        <taxon>Bacillati</taxon>
        <taxon>Actinomycetota</taxon>
        <taxon>Actinomycetes</taxon>
        <taxon>Micrococcales</taxon>
        <taxon>Microbacteriaceae</taxon>
        <taxon>Microbacterium</taxon>
    </lineage>
</organism>
<name>A0A939DW65_9MICO</name>
<dbReference type="InterPro" id="IPR011055">
    <property type="entry name" value="Dup_hybrid_motif"/>
</dbReference>
<dbReference type="PANTHER" id="PTHR21666">
    <property type="entry name" value="PEPTIDASE-RELATED"/>
    <property type="match status" value="1"/>
</dbReference>
<evidence type="ECO:0000256" key="1">
    <source>
        <dbReference type="ARBA" id="ARBA00022729"/>
    </source>
</evidence>
<sequence length="183" mass="18263">MLGFGGVGTVRADAAVVGPAIAADAARGADAAAAADTDVEAPPGFPWRWPVGGARRVVEPFRAPAHDYGPGHRGMDIAVVPGADVHAPAGGVVAFRGTVVDRPLVTIDHGSGCVSTWEPVSSSLAPGDVVTAGAVIGAVAEGGHTVRGAMHIGVRVDGEYVNPLPLFGQVPRAVLLPCCSAVP</sequence>